<keyword evidence="9 23" id="KW-0812">Transmembrane</keyword>
<comment type="subcellular location">
    <subcellularLocation>
        <location evidence="1">Cell membrane</location>
    </subcellularLocation>
    <subcellularLocation>
        <location evidence="2">Membrane</location>
        <topology evidence="2">Single-pass type I membrane protein</topology>
    </subcellularLocation>
</comment>
<dbReference type="Gene3D" id="1.10.510.10">
    <property type="entry name" value="Transferase(Phosphotransferase) domain 1"/>
    <property type="match status" value="1"/>
</dbReference>
<dbReference type="Proteomes" id="UP000655225">
    <property type="component" value="Unassembled WGS sequence"/>
</dbReference>
<dbReference type="InterPro" id="IPR001220">
    <property type="entry name" value="Legume_lectin_dom"/>
</dbReference>
<dbReference type="InterPro" id="IPR000719">
    <property type="entry name" value="Prot_kinase_dom"/>
</dbReference>
<dbReference type="PROSITE" id="PS00108">
    <property type="entry name" value="PROTEIN_KINASE_ST"/>
    <property type="match status" value="1"/>
</dbReference>
<keyword evidence="17 23" id="KW-0472">Membrane</keyword>
<evidence type="ECO:0000256" key="18">
    <source>
        <dbReference type="ARBA" id="ARBA00023170"/>
    </source>
</evidence>
<dbReference type="EMBL" id="JABCRI010000011">
    <property type="protein sequence ID" value="KAF8397436.1"/>
    <property type="molecule type" value="Genomic_DNA"/>
</dbReference>
<evidence type="ECO:0000256" key="22">
    <source>
        <dbReference type="PROSITE-ProRule" id="PRU10141"/>
    </source>
</evidence>
<reference evidence="26 27" key="1">
    <citation type="submission" date="2020-04" db="EMBL/GenBank/DDBJ databases">
        <title>Plant Genome Project.</title>
        <authorList>
            <person name="Zhang R.-G."/>
        </authorList>
    </citation>
    <scope>NUCLEOTIDE SEQUENCE [LARGE SCALE GENOMIC DNA]</scope>
    <source>
        <strain evidence="26">YNK0</strain>
        <tissue evidence="26">Leaf</tissue>
    </source>
</reference>
<name>A0A834Z2L4_TETSI</name>
<comment type="caution">
    <text evidence="26">The sequence shown here is derived from an EMBL/GenBank/DDBJ whole genome shotgun (WGS) entry which is preliminary data.</text>
</comment>
<dbReference type="SUPFAM" id="SSF56112">
    <property type="entry name" value="Protein kinase-like (PK-like)"/>
    <property type="match status" value="1"/>
</dbReference>
<evidence type="ECO:0000313" key="27">
    <source>
        <dbReference type="Proteomes" id="UP000655225"/>
    </source>
</evidence>
<evidence type="ECO:0000256" key="21">
    <source>
        <dbReference type="ARBA" id="ARBA00048679"/>
    </source>
</evidence>
<evidence type="ECO:0000256" key="5">
    <source>
        <dbReference type="ARBA" id="ARBA00012513"/>
    </source>
</evidence>
<comment type="catalytic activity">
    <reaction evidence="21">
        <text>L-seryl-[protein] + ATP = O-phospho-L-seryl-[protein] + ADP + H(+)</text>
        <dbReference type="Rhea" id="RHEA:17989"/>
        <dbReference type="Rhea" id="RHEA-COMP:9863"/>
        <dbReference type="Rhea" id="RHEA-COMP:11604"/>
        <dbReference type="ChEBI" id="CHEBI:15378"/>
        <dbReference type="ChEBI" id="CHEBI:29999"/>
        <dbReference type="ChEBI" id="CHEBI:30616"/>
        <dbReference type="ChEBI" id="CHEBI:83421"/>
        <dbReference type="ChEBI" id="CHEBI:456216"/>
        <dbReference type="EC" id="2.7.11.1"/>
    </reaction>
</comment>
<accession>A0A834Z2L4</accession>
<dbReference type="FunFam" id="2.60.120.200:FF:000086">
    <property type="entry name" value="L-type lectin-domain containing receptor kinase S.4"/>
    <property type="match status" value="1"/>
</dbReference>
<keyword evidence="15 22" id="KW-0067">ATP-binding</keyword>
<dbReference type="Pfam" id="PF00139">
    <property type="entry name" value="Lectin_legB"/>
    <property type="match status" value="1"/>
</dbReference>
<evidence type="ECO:0000256" key="16">
    <source>
        <dbReference type="ARBA" id="ARBA00022989"/>
    </source>
</evidence>
<proteinExistence type="inferred from homology"/>
<dbReference type="FunFam" id="3.30.200.20:FF:000112">
    <property type="entry name" value="Lectin-domain containing receptor kinase A4.3"/>
    <property type="match status" value="1"/>
</dbReference>
<comment type="similarity">
    <text evidence="4">In the C-terminal section; belongs to the protein kinase superfamily. Ser/Thr protein kinase family.</text>
</comment>
<dbReference type="PANTHER" id="PTHR27007">
    <property type="match status" value="1"/>
</dbReference>
<evidence type="ECO:0000256" key="20">
    <source>
        <dbReference type="ARBA" id="ARBA00047899"/>
    </source>
</evidence>
<dbReference type="CDD" id="cd06899">
    <property type="entry name" value="lectin_legume_LecRK_Arcelin_ConA"/>
    <property type="match status" value="1"/>
</dbReference>
<evidence type="ECO:0000256" key="13">
    <source>
        <dbReference type="ARBA" id="ARBA00022777"/>
    </source>
</evidence>
<dbReference type="PROSITE" id="PS50011">
    <property type="entry name" value="PROTEIN_KINASE_DOM"/>
    <property type="match status" value="1"/>
</dbReference>
<evidence type="ECO:0000256" key="3">
    <source>
        <dbReference type="ARBA" id="ARBA00008536"/>
    </source>
</evidence>
<evidence type="ECO:0000256" key="24">
    <source>
        <dbReference type="SAM" id="SignalP"/>
    </source>
</evidence>
<evidence type="ECO:0000256" key="14">
    <source>
        <dbReference type="ARBA" id="ARBA00022821"/>
    </source>
</evidence>
<dbReference type="Gene3D" id="2.60.120.200">
    <property type="match status" value="1"/>
</dbReference>
<sequence>MSCTIHLMLFLLVKVAASNNNGFTFNGNWKLDGVATVAPDGLFRLTNLSTFGSGHAFYSLPLGFKNTSNGNALSFSTTFVFGINPEKSPLPGHGMAFAISPSKGIDGASSSQHLGLFNRTNNGDTSNHIIAIEFDTFQNQEFDDIDGNHVGIDINGLKSVLSSPAGYFRNENGEFENITLGSGKEIQGWVDYDGVGKQLNVTLSPIDVTKPNLPLLSLNIDISSIILDQMYVGFSASTGRLVQSHYVLGWSFQLNGKAPDLDLSRLPSLPLPRREQSKKKQLVLAIGLSITALVSVLTTIAATLYFVRRRAKFTEVLEDWEVQYGPHRFSYKDLFMATKGFKDTELLGSGGFGRVYKGVLPTSSIQVAVKRVSHESKQGMREFVAEIATIGRLRHPNLVRLLGYCRQKEELLLVYDFMPNSSLDKFLFNQPKSILNWDQRFRIIKDVASGLVYLHEEWVQVVVHRDIKASNVLLDSELNGRLGDFGLARLSSHGMDPQTTHVAGTLGYIAPELARTGKATTSTDVFAFGAFCLEVACGRKPVLPRASQEQVLLVDWVSECWEKGNILKTVDPKLGNDFVVEEMELVLKLGLVCSNSVAVVRPSMSRVMQYLKGDASLPDDLDAHVLVQNHSGSPCDFAILHDSHPPSLLEKNSSRPSLTITESFLSRGR</sequence>
<evidence type="ECO:0000256" key="23">
    <source>
        <dbReference type="SAM" id="Phobius"/>
    </source>
</evidence>
<comment type="catalytic activity">
    <reaction evidence="20">
        <text>L-threonyl-[protein] + ATP = O-phospho-L-threonyl-[protein] + ADP + H(+)</text>
        <dbReference type="Rhea" id="RHEA:46608"/>
        <dbReference type="Rhea" id="RHEA-COMP:11060"/>
        <dbReference type="Rhea" id="RHEA-COMP:11605"/>
        <dbReference type="ChEBI" id="CHEBI:15378"/>
        <dbReference type="ChEBI" id="CHEBI:30013"/>
        <dbReference type="ChEBI" id="CHEBI:30616"/>
        <dbReference type="ChEBI" id="CHEBI:61977"/>
        <dbReference type="ChEBI" id="CHEBI:456216"/>
        <dbReference type="EC" id="2.7.11.1"/>
    </reaction>
</comment>
<dbReference type="GO" id="GO:0042742">
    <property type="term" value="P:defense response to bacterium"/>
    <property type="evidence" value="ECO:0007669"/>
    <property type="project" value="UniProtKB-ARBA"/>
</dbReference>
<evidence type="ECO:0000256" key="15">
    <source>
        <dbReference type="ARBA" id="ARBA00022840"/>
    </source>
</evidence>
<dbReference type="InterPro" id="IPR050528">
    <property type="entry name" value="L-type_Lectin-RKs"/>
</dbReference>
<evidence type="ECO:0000256" key="6">
    <source>
        <dbReference type="ARBA" id="ARBA00022475"/>
    </source>
</evidence>
<evidence type="ECO:0000256" key="10">
    <source>
        <dbReference type="ARBA" id="ARBA00022729"/>
    </source>
</evidence>
<dbReference type="FunFam" id="1.10.510.10:FF:000108">
    <property type="entry name" value="L-type lectin-domain containing receptor kinase S.4"/>
    <property type="match status" value="1"/>
</dbReference>
<dbReference type="GO" id="GO:0005886">
    <property type="term" value="C:plasma membrane"/>
    <property type="evidence" value="ECO:0007669"/>
    <property type="project" value="UniProtKB-SubCell"/>
</dbReference>
<dbReference type="PROSITE" id="PS00107">
    <property type="entry name" value="PROTEIN_KINASE_ATP"/>
    <property type="match status" value="1"/>
</dbReference>
<dbReference type="EC" id="2.7.11.1" evidence="5"/>
<evidence type="ECO:0000256" key="7">
    <source>
        <dbReference type="ARBA" id="ARBA00022527"/>
    </source>
</evidence>
<evidence type="ECO:0000256" key="17">
    <source>
        <dbReference type="ARBA" id="ARBA00023136"/>
    </source>
</evidence>
<dbReference type="InterPro" id="IPR008271">
    <property type="entry name" value="Ser/Thr_kinase_AS"/>
</dbReference>
<evidence type="ECO:0000256" key="9">
    <source>
        <dbReference type="ARBA" id="ARBA00022692"/>
    </source>
</evidence>
<dbReference type="InterPro" id="IPR001245">
    <property type="entry name" value="Ser-Thr/Tyr_kinase_cat_dom"/>
</dbReference>
<dbReference type="AlphaFoldDB" id="A0A834Z2L4"/>
<dbReference type="GO" id="GO:0005524">
    <property type="term" value="F:ATP binding"/>
    <property type="evidence" value="ECO:0007669"/>
    <property type="project" value="UniProtKB-UniRule"/>
</dbReference>
<feature type="chain" id="PRO_5032511803" description="non-specific serine/threonine protein kinase" evidence="24">
    <location>
        <begin position="19"/>
        <end position="669"/>
    </location>
</feature>
<dbReference type="OMA" id="WAEVIIH"/>
<dbReference type="OrthoDB" id="543442at2759"/>
<dbReference type="InterPro" id="IPR011009">
    <property type="entry name" value="Kinase-like_dom_sf"/>
</dbReference>
<evidence type="ECO:0000256" key="11">
    <source>
        <dbReference type="ARBA" id="ARBA00022734"/>
    </source>
</evidence>
<dbReference type="GO" id="GO:0002229">
    <property type="term" value="P:defense response to oomycetes"/>
    <property type="evidence" value="ECO:0007669"/>
    <property type="project" value="UniProtKB-ARBA"/>
</dbReference>
<keyword evidence="7" id="KW-0723">Serine/threonine-protein kinase</keyword>
<keyword evidence="13" id="KW-0418">Kinase</keyword>
<keyword evidence="8" id="KW-0808">Transferase</keyword>
<evidence type="ECO:0000313" key="26">
    <source>
        <dbReference type="EMBL" id="KAF8397436.1"/>
    </source>
</evidence>
<dbReference type="Pfam" id="PF07714">
    <property type="entry name" value="PK_Tyr_Ser-Thr"/>
    <property type="match status" value="1"/>
</dbReference>
<keyword evidence="12 22" id="KW-0547">Nucleotide-binding</keyword>
<keyword evidence="11" id="KW-0430">Lectin</keyword>
<evidence type="ECO:0000256" key="1">
    <source>
        <dbReference type="ARBA" id="ARBA00004236"/>
    </source>
</evidence>
<dbReference type="Gene3D" id="3.30.200.20">
    <property type="entry name" value="Phosphorylase Kinase, domain 1"/>
    <property type="match status" value="1"/>
</dbReference>
<feature type="binding site" evidence="22">
    <location>
        <position position="370"/>
    </location>
    <ligand>
        <name>ATP</name>
        <dbReference type="ChEBI" id="CHEBI:30616"/>
    </ligand>
</feature>
<feature type="domain" description="Protein kinase" evidence="25">
    <location>
        <begin position="341"/>
        <end position="627"/>
    </location>
</feature>
<evidence type="ECO:0000256" key="4">
    <source>
        <dbReference type="ARBA" id="ARBA00010217"/>
    </source>
</evidence>
<feature type="signal peptide" evidence="24">
    <location>
        <begin position="1"/>
        <end position="18"/>
    </location>
</feature>
<evidence type="ECO:0000256" key="8">
    <source>
        <dbReference type="ARBA" id="ARBA00022679"/>
    </source>
</evidence>
<dbReference type="GO" id="GO:0030246">
    <property type="term" value="F:carbohydrate binding"/>
    <property type="evidence" value="ECO:0007669"/>
    <property type="project" value="UniProtKB-KW"/>
</dbReference>
<comment type="similarity">
    <text evidence="3">In the N-terminal section; belongs to the leguminous lectin family.</text>
</comment>
<organism evidence="26 27">
    <name type="scientific">Tetracentron sinense</name>
    <name type="common">Spur-leaf</name>
    <dbReference type="NCBI Taxonomy" id="13715"/>
    <lineage>
        <taxon>Eukaryota</taxon>
        <taxon>Viridiplantae</taxon>
        <taxon>Streptophyta</taxon>
        <taxon>Embryophyta</taxon>
        <taxon>Tracheophyta</taxon>
        <taxon>Spermatophyta</taxon>
        <taxon>Magnoliopsida</taxon>
        <taxon>Trochodendrales</taxon>
        <taxon>Trochodendraceae</taxon>
        <taxon>Tetracentron</taxon>
    </lineage>
</organism>
<keyword evidence="16 23" id="KW-1133">Transmembrane helix</keyword>
<evidence type="ECO:0000256" key="2">
    <source>
        <dbReference type="ARBA" id="ARBA00004479"/>
    </source>
</evidence>
<gene>
    <name evidence="26" type="ORF">HHK36_016353</name>
</gene>
<dbReference type="InterPro" id="IPR017441">
    <property type="entry name" value="Protein_kinase_ATP_BS"/>
</dbReference>
<evidence type="ECO:0000256" key="12">
    <source>
        <dbReference type="ARBA" id="ARBA00022741"/>
    </source>
</evidence>
<keyword evidence="10 24" id="KW-0732">Signal</keyword>
<keyword evidence="6" id="KW-1003">Cell membrane</keyword>
<feature type="transmembrane region" description="Helical" evidence="23">
    <location>
        <begin position="282"/>
        <end position="307"/>
    </location>
</feature>
<dbReference type="InterPro" id="IPR013320">
    <property type="entry name" value="ConA-like_dom_sf"/>
</dbReference>
<evidence type="ECO:0000259" key="25">
    <source>
        <dbReference type="PROSITE" id="PS50011"/>
    </source>
</evidence>
<dbReference type="SUPFAM" id="SSF49899">
    <property type="entry name" value="Concanavalin A-like lectins/glucanases"/>
    <property type="match status" value="1"/>
</dbReference>
<keyword evidence="18" id="KW-0675">Receptor</keyword>
<dbReference type="CDD" id="cd14066">
    <property type="entry name" value="STKc_IRAK"/>
    <property type="match status" value="1"/>
</dbReference>
<keyword evidence="27" id="KW-1185">Reference proteome</keyword>
<keyword evidence="19" id="KW-0325">Glycoprotein</keyword>
<dbReference type="GO" id="GO:0004674">
    <property type="term" value="F:protein serine/threonine kinase activity"/>
    <property type="evidence" value="ECO:0007669"/>
    <property type="project" value="UniProtKB-KW"/>
</dbReference>
<keyword evidence="14" id="KW-0611">Plant defense</keyword>
<protein>
    <recommendedName>
        <fullName evidence="5">non-specific serine/threonine protein kinase</fullName>
        <ecNumber evidence="5">2.7.11.1</ecNumber>
    </recommendedName>
</protein>
<dbReference type="SMART" id="SM00220">
    <property type="entry name" value="S_TKc"/>
    <property type="match status" value="1"/>
</dbReference>
<evidence type="ECO:0000256" key="19">
    <source>
        <dbReference type="ARBA" id="ARBA00023180"/>
    </source>
</evidence>